<dbReference type="RefSeq" id="WP_264793682.1">
    <property type="nucleotide sequence ID" value="NZ_AP026869.1"/>
</dbReference>
<protein>
    <submittedName>
        <fullName evidence="2">KilA-N domain-containing protein</fullName>
    </submittedName>
</protein>
<keyword evidence="2" id="KW-0614">Plasmid</keyword>
<evidence type="ECO:0000259" key="1">
    <source>
        <dbReference type="PROSITE" id="PS51301"/>
    </source>
</evidence>
<keyword evidence="3" id="KW-1185">Reference proteome</keyword>
<feature type="domain" description="KilA-N" evidence="1">
    <location>
        <begin position="3"/>
        <end position="115"/>
    </location>
</feature>
<gene>
    <name evidence="2" type="ORF">AsAng_0064820</name>
</gene>
<proteinExistence type="predicted"/>
<evidence type="ECO:0000313" key="2">
    <source>
        <dbReference type="EMBL" id="BDS15698.1"/>
    </source>
</evidence>
<dbReference type="Proteomes" id="UP001060919">
    <property type="component" value="Plasmid pAUEb"/>
</dbReference>
<organism evidence="2 3">
    <name type="scientific">Aureispira anguillae</name>
    <dbReference type="NCBI Taxonomy" id="2864201"/>
    <lineage>
        <taxon>Bacteria</taxon>
        <taxon>Pseudomonadati</taxon>
        <taxon>Bacteroidota</taxon>
        <taxon>Saprospiria</taxon>
        <taxon>Saprospirales</taxon>
        <taxon>Saprospiraceae</taxon>
        <taxon>Aureispira</taxon>
    </lineage>
</organism>
<dbReference type="GO" id="GO:0003677">
    <property type="term" value="F:DNA binding"/>
    <property type="evidence" value="ECO:0007669"/>
    <property type="project" value="InterPro"/>
</dbReference>
<dbReference type="EMBL" id="AP026869">
    <property type="protein sequence ID" value="BDS15698.1"/>
    <property type="molecule type" value="Genomic_DNA"/>
</dbReference>
<dbReference type="Pfam" id="PF04383">
    <property type="entry name" value="KilA-N"/>
    <property type="match status" value="1"/>
</dbReference>
<evidence type="ECO:0000313" key="3">
    <source>
        <dbReference type="Proteomes" id="UP001060919"/>
    </source>
</evidence>
<dbReference type="InterPro" id="IPR017880">
    <property type="entry name" value="KilA_N"/>
</dbReference>
<sequence>MSDITKFDYDGVNISFEFSDGNRMINATEMAKPFQDKRMNNFLRTKQTKEYIQVLEKRYANWRIAEKREVLRVVKGGDASKGEQGTWMDEKLALKFAAWLSVEFELWVYDRIDELLKTGKTELPDYSPSTEIIRSIRLIADQLEFHGKEIGEIKEDISLIKDHVSDLEAKITSIDEQYYSVSGYCSLHSIPCPLDKAKGWGYNATKESNKKGIAIGKAYDAKYGSINTYHIDILKDVIK</sequence>
<name>A0A915YM79_9BACT</name>
<dbReference type="KEGG" id="aup:AsAng_0064820"/>
<dbReference type="InterPro" id="IPR036887">
    <property type="entry name" value="HTH_APSES_sf"/>
</dbReference>
<reference evidence="2" key="1">
    <citation type="submission" date="2022-09" db="EMBL/GenBank/DDBJ databases">
        <title>Aureispira anguillicida sp. nov., isolated from Leptocephalus of Japanese eel Anguilla japonica.</title>
        <authorList>
            <person name="Yuasa K."/>
            <person name="Mekata T."/>
            <person name="Ikunari K."/>
        </authorList>
    </citation>
    <scope>NUCLEOTIDE SEQUENCE</scope>
    <source>
        <strain evidence="2">EL160426</strain>
        <plasmid evidence="2">pAUEb</plasmid>
    </source>
</reference>
<dbReference type="SUPFAM" id="SSF54616">
    <property type="entry name" value="DNA-binding domain of Mlu1-box binding protein MBP1"/>
    <property type="match status" value="1"/>
</dbReference>
<dbReference type="PROSITE" id="PS51301">
    <property type="entry name" value="KILA_N"/>
    <property type="match status" value="1"/>
</dbReference>
<dbReference type="SMART" id="SM01252">
    <property type="entry name" value="KilA-N"/>
    <property type="match status" value="1"/>
</dbReference>
<accession>A0A915YM79</accession>
<dbReference type="AlphaFoldDB" id="A0A915YM79"/>
<dbReference type="InterPro" id="IPR018004">
    <property type="entry name" value="KilA/APSES_HTH"/>
</dbReference>
<geneLocation type="plasmid" evidence="2 3">
    <name>pAUEb</name>
</geneLocation>